<organism evidence="1 2">
    <name type="scientific">Dreissena polymorpha</name>
    <name type="common">Zebra mussel</name>
    <name type="synonym">Mytilus polymorpha</name>
    <dbReference type="NCBI Taxonomy" id="45954"/>
    <lineage>
        <taxon>Eukaryota</taxon>
        <taxon>Metazoa</taxon>
        <taxon>Spiralia</taxon>
        <taxon>Lophotrochozoa</taxon>
        <taxon>Mollusca</taxon>
        <taxon>Bivalvia</taxon>
        <taxon>Autobranchia</taxon>
        <taxon>Heteroconchia</taxon>
        <taxon>Euheterodonta</taxon>
        <taxon>Imparidentia</taxon>
        <taxon>Neoheterodontei</taxon>
        <taxon>Myida</taxon>
        <taxon>Dreissenoidea</taxon>
        <taxon>Dreissenidae</taxon>
        <taxon>Dreissena</taxon>
    </lineage>
</organism>
<dbReference type="Proteomes" id="UP000828390">
    <property type="component" value="Unassembled WGS sequence"/>
</dbReference>
<reference evidence="1" key="1">
    <citation type="journal article" date="2019" name="bioRxiv">
        <title>The Genome of the Zebra Mussel, Dreissena polymorpha: A Resource for Invasive Species Research.</title>
        <authorList>
            <person name="McCartney M.A."/>
            <person name="Auch B."/>
            <person name="Kono T."/>
            <person name="Mallez S."/>
            <person name="Zhang Y."/>
            <person name="Obille A."/>
            <person name="Becker A."/>
            <person name="Abrahante J.E."/>
            <person name="Garbe J."/>
            <person name="Badalamenti J.P."/>
            <person name="Herman A."/>
            <person name="Mangelson H."/>
            <person name="Liachko I."/>
            <person name="Sullivan S."/>
            <person name="Sone E.D."/>
            <person name="Koren S."/>
            <person name="Silverstein K.A.T."/>
            <person name="Beckman K.B."/>
            <person name="Gohl D.M."/>
        </authorList>
    </citation>
    <scope>NUCLEOTIDE SEQUENCE</scope>
    <source>
        <strain evidence="1">Duluth1</strain>
        <tissue evidence="1">Whole animal</tissue>
    </source>
</reference>
<dbReference type="EMBL" id="JAIWYP010000002">
    <property type="protein sequence ID" value="KAH3873416.1"/>
    <property type="molecule type" value="Genomic_DNA"/>
</dbReference>
<reference evidence="1" key="2">
    <citation type="submission" date="2020-11" db="EMBL/GenBank/DDBJ databases">
        <authorList>
            <person name="McCartney M.A."/>
            <person name="Auch B."/>
            <person name="Kono T."/>
            <person name="Mallez S."/>
            <person name="Becker A."/>
            <person name="Gohl D.M."/>
            <person name="Silverstein K.A.T."/>
            <person name="Koren S."/>
            <person name="Bechman K.B."/>
            <person name="Herman A."/>
            <person name="Abrahante J.E."/>
            <person name="Garbe J."/>
        </authorList>
    </citation>
    <scope>NUCLEOTIDE SEQUENCE</scope>
    <source>
        <strain evidence="1">Duluth1</strain>
        <tissue evidence="1">Whole animal</tissue>
    </source>
</reference>
<keyword evidence="2" id="KW-1185">Reference proteome</keyword>
<proteinExistence type="predicted"/>
<dbReference type="AlphaFoldDB" id="A0A9D4MDY0"/>
<evidence type="ECO:0000313" key="2">
    <source>
        <dbReference type="Proteomes" id="UP000828390"/>
    </source>
</evidence>
<comment type="caution">
    <text evidence="1">The sequence shown here is derived from an EMBL/GenBank/DDBJ whole genome shotgun (WGS) entry which is preliminary data.</text>
</comment>
<name>A0A9D4MDY0_DREPO</name>
<sequence length="73" mass="8087">MRTSKVSSVTPQSLNNCCASTTSHESMQQQSARASVTLTVTPYRGFLMTSCRSWTLGILLKRFALFMPLKEGI</sequence>
<accession>A0A9D4MDY0</accession>
<gene>
    <name evidence="1" type="ORF">DPMN_036651</name>
</gene>
<evidence type="ECO:0000313" key="1">
    <source>
        <dbReference type="EMBL" id="KAH3873416.1"/>
    </source>
</evidence>
<protein>
    <submittedName>
        <fullName evidence="1">Uncharacterized protein</fullName>
    </submittedName>
</protein>